<accession>A0A367RKL0</accession>
<evidence type="ECO:0008006" key="4">
    <source>
        <dbReference type="Google" id="ProtNLM"/>
    </source>
</evidence>
<keyword evidence="1" id="KW-0812">Transmembrane</keyword>
<keyword evidence="1" id="KW-1133">Transmembrane helix</keyword>
<dbReference type="Proteomes" id="UP000252085">
    <property type="component" value="Unassembled WGS sequence"/>
</dbReference>
<name>A0A367RKL0_NOSPU</name>
<keyword evidence="1" id="KW-0472">Membrane</keyword>
<evidence type="ECO:0000313" key="2">
    <source>
        <dbReference type="EMBL" id="RCJ36569.1"/>
    </source>
</evidence>
<reference evidence="2 3" key="1">
    <citation type="submission" date="2016-04" db="EMBL/GenBank/DDBJ databases">
        <authorList>
            <person name="Evans L.H."/>
            <person name="Alamgir A."/>
            <person name="Owens N."/>
            <person name="Weber N.D."/>
            <person name="Virtaneva K."/>
            <person name="Barbian K."/>
            <person name="Babar A."/>
            <person name="Rosenke K."/>
        </authorList>
    </citation>
    <scope>NUCLEOTIDE SEQUENCE [LARGE SCALE GENOMIC DNA]</scope>
    <source>
        <strain evidence="2">NIES-2108</strain>
    </source>
</reference>
<evidence type="ECO:0000313" key="3">
    <source>
        <dbReference type="Proteomes" id="UP000252085"/>
    </source>
</evidence>
<gene>
    <name evidence="2" type="ORF">A6769_15680</name>
</gene>
<dbReference type="EMBL" id="LXQE01000148">
    <property type="protein sequence ID" value="RCJ36569.1"/>
    <property type="molecule type" value="Genomic_DNA"/>
</dbReference>
<organism evidence="2 3">
    <name type="scientific">Nostoc punctiforme NIES-2108</name>
    <dbReference type="NCBI Taxonomy" id="1356359"/>
    <lineage>
        <taxon>Bacteria</taxon>
        <taxon>Bacillati</taxon>
        <taxon>Cyanobacteriota</taxon>
        <taxon>Cyanophyceae</taxon>
        <taxon>Nostocales</taxon>
        <taxon>Nostocaceae</taxon>
        <taxon>Nostoc</taxon>
    </lineage>
</organism>
<protein>
    <recommendedName>
        <fullName evidence="4">DUF4239 domain-containing protein</fullName>
    </recommendedName>
</protein>
<sequence>MSTRKPQRLQMCEPVPGLQTLVKLSNTALVRTVITTVTHHQLAIVGVVFVATLLFAMRENAPWLTVPKQVAIEFFSAVSQSLAALLGVLIVFLTFTSQLIAQRRHEDYYTLQIQIDQLIRLTQSLPTELSNLDQTLIALINYLVPLHLKDFPIWENSPQMLPVEKLLDNFKNEDEWAQVQPECSLATHLHRQQILLVINNMEEILEGFSRLYNRILEISRFILAIVKLSFLLGVSLLFLLLFGIIDLQRKFPDLSLPVIVSLAIWVLIALLELVLDTWFFYKNLYGSSSHYLRFFPNPKDPN</sequence>
<comment type="caution">
    <text evidence="2">The sequence shown here is derived from an EMBL/GenBank/DDBJ whole genome shotgun (WGS) entry which is preliminary data.</text>
</comment>
<dbReference type="AlphaFoldDB" id="A0A367RKL0"/>
<feature type="transmembrane region" description="Helical" evidence="1">
    <location>
        <begin position="221"/>
        <end position="245"/>
    </location>
</feature>
<feature type="transmembrane region" description="Helical" evidence="1">
    <location>
        <begin position="33"/>
        <end position="57"/>
    </location>
</feature>
<feature type="transmembrane region" description="Helical" evidence="1">
    <location>
        <begin position="257"/>
        <end position="281"/>
    </location>
</feature>
<evidence type="ECO:0000256" key="1">
    <source>
        <dbReference type="SAM" id="Phobius"/>
    </source>
</evidence>
<feature type="transmembrane region" description="Helical" evidence="1">
    <location>
        <begin position="77"/>
        <end position="95"/>
    </location>
</feature>
<proteinExistence type="predicted"/>